<organism evidence="1 2">
    <name type="scientific">Musa acuminata subsp. malaccensis</name>
    <name type="common">Wild banana</name>
    <name type="synonym">Musa malaccensis</name>
    <dbReference type="NCBI Taxonomy" id="214687"/>
    <lineage>
        <taxon>Eukaryota</taxon>
        <taxon>Viridiplantae</taxon>
        <taxon>Streptophyta</taxon>
        <taxon>Embryophyta</taxon>
        <taxon>Tracheophyta</taxon>
        <taxon>Spermatophyta</taxon>
        <taxon>Magnoliopsida</taxon>
        <taxon>Liliopsida</taxon>
        <taxon>Zingiberales</taxon>
        <taxon>Musaceae</taxon>
        <taxon>Musa</taxon>
    </lineage>
</organism>
<reference evidence="1" key="1">
    <citation type="submission" date="2021-05" db="UniProtKB">
        <authorList>
            <consortium name="EnsemblPlants"/>
        </authorList>
    </citation>
    <scope>IDENTIFICATION</scope>
    <source>
        <strain evidence="1">subsp. malaccensis</strain>
    </source>
</reference>
<name>A0A804JQU3_MUSAM</name>
<dbReference type="Proteomes" id="UP000012960">
    <property type="component" value="Unplaced"/>
</dbReference>
<dbReference type="EnsemblPlants" id="Ma07_t01040.1">
    <property type="protein sequence ID" value="Ma07_p01040.1"/>
    <property type="gene ID" value="Ma07_g01040"/>
</dbReference>
<keyword evidence="2" id="KW-1185">Reference proteome</keyword>
<dbReference type="InParanoid" id="A0A804JQU3"/>
<accession>A0A804JQU3</accession>
<sequence>MSKNLKAIVEFTVEICSYLHDNSIVFSLSSLTVAKGVFVSSGF</sequence>
<dbReference type="Gramene" id="Ma07_t01040.1">
    <property type="protein sequence ID" value="Ma07_p01040.1"/>
    <property type="gene ID" value="Ma07_g01040"/>
</dbReference>
<protein>
    <submittedName>
        <fullName evidence="1">Uncharacterized protein</fullName>
    </submittedName>
</protein>
<proteinExistence type="predicted"/>
<dbReference type="AlphaFoldDB" id="A0A804JQU3"/>
<evidence type="ECO:0000313" key="1">
    <source>
        <dbReference type="EnsemblPlants" id="Ma07_p01040.1"/>
    </source>
</evidence>
<evidence type="ECO:0000313" key="2">
    <source>
        <dbReference type="Proteomes" id="UP000012960"/>
    </source>
</evidence>